<evidence type="ECO:0000313" key="3">
    <source>
        <dbReference type="EMBL" id="OBZ72179.1"/>
    </source>
</evidence>
<dbReference type="AlphaFoldDB" id="A0A1C7M744"/>
<keyword evidence="4" id="KW-1185">Reference proteome</keyword>
<proteinExistence type="predicted"/>
<dbReference type="InterPro" id="IPR016024">
    <property type="entry name" value="ARM-type_fold"/>
</dbReference>
<sequence>MLTGPLDSAENGKENYPQYLVPVETKPRAEKRKKSKVKDGIATGPVTGEDFEKLLDELQIPPTLRPKLATMDPTVKAAMLKSSQALTLGVRKARSSDSLTSPSPRPSMEESARARSPFRTTGHGRGLSLDVKRRLADGPSDAGKPTKDKRMKLSALAPEKYCSILLGSSSTHLEVESVKKLRLLLRNEAASWTEAFLQQGGYTAILTRLNEILTVEWREEQHDDQILHELLRCIKALSTSSVGCTALRSSCPSPFAQLITLLYSDKRPGDISTRQLVVELLLILFELYPPSSLPSIGSPTAATFSHSYSSPAPWENNMRASTSSNLVTLPAPHATLFALLKSLLLTPAPPPSECPSTPVEPHSFIEELHRPRIYKTYLQELSDVCRDYFWVFCHPTNAIWDLRETDERKVEKPRAPGGMTGGVEFEAMGYMTTHFRFLNALARAAHDLRLPREHADSAHQLHRDMLLSGIDRIILLARKASTTYYPTLHLEIARYVAAASQAGVELPWALARLVGPPPSGMRRSGSTRPDAQSTLGMGSSAPAPRSPTKRTAAAGSTSPGLPALRKVTPMFGQSLMK</sequence>
<dbReference type="GO" id="GO:0030036">
    <property type="term" value="P:actin cytoskeleton organization"/>
    <property type="evidence" value="ECO:0007669"/>
    <property type="project" value="InterPro"/>
</dbReference>
<dbReference type="InterPro" id="IPR010473">
    <property type="entry name" value="GTPase-bd"/>
</dbReference>
<evidence type="ECO:0000259" key="2">
    <source>
        <dbReference type="SMART" id="SM01140"/>
    </source>
</evidence>
<gene>
    <name evidence="3" type="primary">rid1</name>
    <name evidence="3" type="ORF">A0H81_07610</name>
</gene>
<dbReference type="GO" id="GO:0003779">
    <property type="term" value="F:actin binding"/>
    <property type="evidence" value="ECO:0007669"/>
    <property type="project" value="InterPro"/>
</dbReference>
<dbReference type="SUPFAM" id="SSF48371">
    <property type="entry name" value="ARM repeat"/>
    <property type="match status" value="1"/>
</dbReference>
<dbReference type="InterPro" id="IPR011989">
    <property type="entry name" value="ARM-like"/>
</dbReference>
<dbReference type="OrthoDB" id="2155261at2759"/>
<dbReference type="Pfam" id="PF06371">
    <property type="entry name" value="Drf_GBD"/>
    <property type="match status" value="1"/>
</dbReference>
<evidence type="ECO:0000313" key="4">
    <source>
        <dbReference type="Proteomes" id="UP000092993"/>
    </source>
</evidence>
<feature type="domain" description="Formin GTPase-binding" evidence="2">
    <location>
        <begin position="45"/>
        <end position="284"/>
    </location>
</feature>
<feature type="region of interest" description="Disordered" evidence="1">
    <location>
        <begin position="1"/>
        <end position="47"/>
    </location>
</feature>
<name>A0A1C7M744_GRIFR</name>
<accession>A0A1C7M744</accession>
<evidence type="ECO:0000256" key="1">
    <source>
        <dbReference type="SAM" id="MobiDB-lite"/>
    </source>
</evidence>
<protein>
    <submittedName>
        <fullName evidence="3">GTPase-binding protein rid1</fullName>
    </submittedName>
</protein>
<dbReference type="Gene3D" id="1.25.10.10">
    <property type="entry name" value="Leucine-rich Repeat Variant"/>
    <property type="match status" value="1"/>
</dbReference>
<feature type="region of interest" description="Disordered" evidence="1">
    <location>
        <begin position="88"/>
        <end position="149"/>
    </location>
</feature>
<dbReference type="EMBL" id="LUGG01000009">
    <property type="protein sequence ID" value="OBZ72179.1"/>
    <property type="molecule type" value="Genomic_DNA"/>
</dbReference>
<comment type="caution">
    <text evidence="3">The sequence shown here is derived from an EMBL/GenBank/DDBJ whole genome shotgun (WGS) entry which is preliminary data.</text>
</comment>
<feature type="region of interest" description="Disordered" evidence="1">
    <location>
        <begin position="515"/>
        <end position="577"/>
    </location>
</feature>
<dbReference type="GO" id="GO:0031267">
    <property type="term" value="F:small GTPase binding"/>
    <property type="evidence" value="ECO:0007669"/>
    <property type="project" value="InterPro"/>
</dbReference>
<dbReference type="Proteomes" id="UP000092993">
    <property type="component" value="Unassembled WGS sequence"/>
</dbReference>
<dbReference type="SMART" id="SM01140">
    <property type="entry name" value="Drf_GBD"/>
    <property type="match status" value="1"/>
</dbReference>
<dbReference type="OMA" id="CPTPFVQ"/>
<reference evidence="3 4" key="1">
    <citation type="submission" date="2016-03" db="EMBL/GenBank/DDBJ databases">
        <title>Whole genome sequencing of Grifola frondosa 9006-11.</title>
        <authorList>
            <person name="Min B."/>
            <person name="Park H."/>
            <person name="Kim J.-G."/>
            <person name="Cho H."/>
            <person name="Oh Y.-L."/>
            <person name="Kong W.-S."/>
            <person name="Choi I.-G."/>
        </authorList>
    </citation>
    <scope>NUCLEOTIDE SEQUENCE [LARGE SCALE GENOMIC DNA]</scope>
    <source>
        <strain evidence="3 4">9006-11</strain>
    </source>
</reference>
<feature type="compositionally biased region" description="Polar residues" evidence="1">
    <location>
        <begin position="524"/>
        <end position="537"/>
    </location>
</feature>
<organism evidence="3 4">
    <name type="scientific">Grifola frondosa</name>
    <name type="common">Maitake</name>
    <name type="synonym">Polyporus frondosus</name>
    <dbReference type="NCBI Taxonomy" id="5627"/>
    <lineage>
        <taxon>Eukaryota</taxon>
        <taxon>Fungi</taxon>
        <taxon>Dikarya</taxon>
        <taxon>Basidiomycota</taxon>
        <taxon>Agaricomycotina</taxon>
        <taxon>Agaricomycetes</taxon>
        <taxon>Polyporales</taxon>
        <taxon>Grifolaceae</taxon>
        <taxon>Grifola</taxon>
    </lineage>
</organism>